<dbReference type="InterPro" id="IPR001279">
    <property type="entry name" value="Metallo-B-lactamas"/>
</dbReference>
<gene>
    <name evidence="12" type="primary">rnj</name>
    <name evidence="18" type="ORF">E6W99_02665</name>
</gene>
<dbReference type="Proteomes" id="UP000310334">
    <property type="component" value="Unassembled WGS sequence"/>
</dbReference>
<comment type="cofactor">
    <cofactor evidence="13 16">
        <name>Zn(2+)</name>
        <dbReference type="ChEBI" id="CHEBI:29105"/>
    </cofactor>
    <text evidence="13 16">Binds 2 Zn(2+) ions per subunit. It is not clear if Zn(2+) or Mg(2+) is physiologically important.</text>
</comment>
<feature type="active site" description="Proton donor" evidence="14">
    <location>
        <position position="195"/>
    </location>
</feature>
<dbReference type="InterPro" id="IPR042173">
    <property type="entry name" value="RNase_J_2"/>
</dbReference>
<evidence type="ECO:0000256" key="15">
    <source>
        <dbReference type="PIRSR" id="PIRSR004803-2"/>
    </source>
</evidence>
<dbReference type="Pfam" id="PF17770">
    <property type="entry name" value="RNase_J_C"/>
    <property type="match status" value="1"/>
</dbReference>
<dbReference type="Gene3D" id="3.60.15.10">
    <property type="entry name" value="Ribonuclease Z/Hydroxyacylglutathione hydrolase-like"/>
    <property type="match status" value="1"/>
</dbReference>
<dbReference type="RefSeq" id="WP_136351637.1">
    <property type="nucleotide sequence ID" value="NZ_CP046266.1"/>
</dbReference>
<dbReference type="SMART" id="SM00849">
    <property type="entry name" value="Lactamase_B"/>
    <property type="match status" value="1"/>
</dbReference>
<dbReference type="Gene3D" id="3.10.20.580">
    <property type="match status" value="1"/>
</dbReference>
<dbReference type="PIRSF" id="PIRSF004803">
    <property type="entry name" value="RnjA"/>
    <property type="match status" value="1"/>
</dbReference>
<dbReference type="Pfam" id="PF07521">
    <property type="entry name" value="RMMBL"/>
    <property type="match status" value="1"/>
</dbReference>
<feature type="binding site" evidence="16">
    <location>
        <position position="77"/>
    </location>
    <ligand>
        <name>Zn(2+)</name>
        <dbReference type="ChEBI" id="CHEBI:29105"/>
        <label>1</label>
        <note>catalytic</note>
    </ligand>
</feature>
<feature type="binding site" evidence="16">
    <location>
        <position position="75"/>
    </location>
    <ligand>
        <name>Zn(2+)</name>
        <dbReference type="ChEBI" id="CHEBI:29105"/>
        <label>1</label>
        <note>catalytic</note>
    </ligand>
</feature>
<feature type="binding site" evidence="12 15">
    <location>
        <begin position="366"/>
        <end position="370"/>
    </location>
    <ligand>
        <name>substrate</name>
    </ligand>
</feature>
<evidence type="ECO:0000256" key="10">
    <source>
        <dbReference type="ARBA" id="ARBA00022884"/>
    </source>
</evidence>
<dbReference type="GO" id="GO:0004534">
    <property type="term" value="F:5'-3' RNA exonuclease activity"/>
    <property type="evidence" value="ECO:0007669"/>
    <property type="project" value="UniProtKB-UniRule"/>
</dbReference>
<reference evidence="18 19" key="1">
    <citation type="submission" date="2019-04" db="EMBL/GenBank/DDBJ databases">
        <title>Bacillus sediminilitoris sp. nov., isolated from a tidal flat sediment on the East China Sea.</title>
        <authorList>
            <person name="Wei Y."/>
            <person name="Mao H."/>
            <person name="Fang J."/>
        </authorList>
    </citation>
    <scope>NUCLEOTIDE SEQUENCE [LARGE SCALE GENOMIC DNA]</scope>
    <source>
        <strain evidence="18 19">DSL-17</strain>
    </source>
</reference>
<evidence type="ECO:0000256" key="7">
    <source>
        <dbReference type="ARBA" id="ARBA00022801"/>
    </source>
</evidence>
<comment type="cofactor">
    <cofactor evidence="16">
        <name>Ca(2+)</name>
        <dbReference type="ChEBI" id="CHEBI:29108"/>
    </cofactor>
    <text evidence="16">Binds 1 Ca(2+) cation per subunit. Seen in 1 crystal structure, it is not clear if it is physiologically important.</text>
</comment>
<comment type="similarity">
    <text evidence="12 13">Belongs to the metallo-beta-lactamase superfamily. RNA-metabolizing metallo-beta-lactamase-like family. Bacterial RNase J subfamily.</text>
</comment>
<dbReference type="CDD" id="cd07714">
    <property type="entry name" value="RNaseJ_MBL-fold"/>
    <property type="match status" value="1"/>
</dbReference>
<feature type="binding site" evidence="16">
    <location>
        <position position="73"/>
    </location>
    <ligand>
        <name>Zn(2+)</name>
        <dbReference type="ChEBI" id="CHEBI:29105"/>
        <label>1</label>
        <note>catalytic</note>
    </ligand>
</feature>
<evidence type="ECO:0000256" key="6">
    <source>
        <dbReference type="ARBA" id="ARBA00022759"/>
    </source>
</evidence>
<keyword evidence="19" id="KW-1185">Reference proteome</keyword>
<evidence type="ECO:0000256" key="11">
    <source>
        <dbReference type="ARBA" id="ARBA00065702"/>
    </source>
</evidence>
<feature type="binding site" evidence="16">
    <location>
        <position position="78"/>
    </location>
    <ligand>
        <name>Zn(2+)</name>
        <dbReference type="ChEBI" id="CHEBI:29105"/>
        <label>2</label>
        <note>catalytic</note>
    </ligand>
</feature>
<comment type="caution">
    <text evidence="18">The sequence shown here is derived from an EMBL/GenBank/DDBJ whole genome shotgun (WGS) entry which is preliminary data.</text>
</comment>
<keyword evidence="9 12" id="KW-0269">Exonuclease</keyword>
<accession>A0A4S4C3M3</accession>
<keyword evidence="10 12" id="KW-0694">RNA-binding</keyword>
<keyword evidence="4 12" id="KW-0540">Nuclease</keyword>
<evidence type="ECO:0000256" key="4">
    <source>
        <dbReference type="ARBA" id="ARBA00022722"/>
    </source>
</evidence>
<dbReference type="GO" id="GO:0008270">
    <property type="term" value="F:zinc ion binding"/>
    <property type="evidence" value="ECO:0007669"/>
    <property type="project" value="InterPro"/>
</dbReference>
<keyword evidence="6 12" id="KW-0255">Endonuclease</keyword>
<proteinExistence type="inferred from homology"/>
<keyword evidence="3 12" id="KW-0698">rRNA processing</keyword>
<evidence type="ECO:0000313" key="18">
    <source>
        <dbReference type="EMBL" id="THF82353.1"/>
    </source>
</evidence>
<evidence type="ECO:0000256" key="9">
    <source>
        <dbReference type="ARBA" id="ARBA00022839"/>
    </source>
</evidence>
<feature type="binding site" evidence="16">
    <location>
        <position position="50"/>
    </location>
    <ligand>
        <name>Ca(2+)</name>
        <dbReference type="ChEBI" id="CHEBI:29108"/>
    </ligand>
</feature>
<comment type="subcellular location">
    <subcellularLocation>
        <location evidence="1 12 13">Cytoplasm</location>
    </subcellularLocation>
</comment>
<dbReference type="PROSITE" id="PS01292">
    <property type="entry name" value="UPF0036"/>
    <property type="match status" value="1"/>
</dbReference>
<dbReference type="PANTHER" id="PTHR43694">
    <property type="entry name" value="RIBONUCLEASE J"/>
    <property type="match status" value="1"/>
</dbReference>
<dbReference type="InterPro" id="IPR055132">
    <property type="entry name" value="RNase_J_b_CASP"/>
</dbReference>
<keyword evidence="5 13" id="KW-0479">Metal-binding</keyword>
<feature type="binding site" evidence="16">
    <location>
        <position position="445"/>
    </location>
    <ligand>
        <name>Ca(2+)</name>
        <dbReference type="ChEBI" id="CHEBI:29108"/>
    </ligand>
</feature>
<dbReference type="Pfam" id="PF22505">
    <property type="entry name" value="RNase_J_b_CASP"/>
    <property type="match status" value="1"/>
</dbReference>
<keyword evidence="7 12" id="KW-0378">Hydrolase</keyword>
<dbReference type="GO" id="GO:0005737">
    <property type="term" value="C:cytoplasm"/>
    <property type="evidence" value="ECO:0007669"/>
    <property type="project" value="UniProtKB-SubCell"/>
</dbReference>
<dbReference type="InterPro" id="IPR011108">
    <property type="entry name" value="RMMBL"/>
</dbReference>
<organism evidence="18 19">
    <name type="scientific">Metabacillus sediminilitoris</name>
    <dbReference type="NCBI Taxonomy" id="2567941"/>
    <lineage>
        <taxon>Bacteria</taxon>
        <taxon>Bacillati</taxon>
        <taxon>Bacillota</taxon>
        <taxon>Bacilli</taxon>
        <taxon>Bacillales</taxon>
        <taxon>Bacillaceae</taxon>
        <taxon>Metabacillus</taxon>
    </lineage>
</organism>
<dbReference type="NCBIfam" id="TIGR00649">
    <property type="entry name" value="MG423"/>
    <property type="match status" value="1"/>
</dbReference>
<feature type="binding site" evidence="16">
    <location>
        <position position="163"/>
    </location>
    <ligand>
        <name>Zn(2+)</name>
        <dbReference type="ChEBI" id="CHEBI:29105"/>
        <label>1</label>
        <note>catalytic</note>
    </ligand>
</feature>
<evidence type="ECO:0000259" key="17">
    <source>
        <dbReference type="SMART" id="SM00849"/>
    </source>
</evidence>
<evidence type="ECO:0000256" key="8">
    <source>
        <dbReference type="ARBA" id="ARBA00022833"/>
    </source>
</evidence>
<evidence type="ECO:0000256" key="14">
    <source>
        <dbReference type="PIRSR" id="PIRSR004803-1"/>
    </source>
</evidence>
<dbReference type="OrthoDB" id="9758375at2"/>
<dbReference type="GO" id="GO:0006364">
    <property type="term" value="P:rRNA processing"/>
    <property type="evidence" value="ECO:0007669"/>
    <property type="project" value="UniProtKB-UniRule"/>
</dbReference>
<feature type="binding site" evidence="16">
    <location>
        <position position="392"/>
    </location>
    <ligand>
        <name>Zn(2+)</name>
        <dbReference type="ChEBI" id="CHEBI:29105"/>
        <label>1</label>
        <note>catalytic</note>
    </ligand>
</feature>
<feature type="active site" description="Proton acceptor" evidence="14">
    <location>
        <position position="370"/>
    </location>
</feature>
<evidence type="ECO:0000256" key="5">
    <source>
        <dbReference type="ARBA" id="ARBA00022723"/>
    </source>
</evidence>
<evidence type="ECO:0000313" key="19">
    <source>
        <dbReference type="Proteomes" id="UP000310334"/>
    </source>
</evidence>
<protein>
    <recommendedName>
        <fullName evidence="12 13">Ribonuclease J</fullName>
        <shortName evidence="12">RNase J</shortName>
        <ecNumber evidence="12 13">3.1.-.-</ecNumber>
    </recommendedName>
</protein>
<comment type="function">
    <text evidence="12">An RNase that has 5'-3' exonuclease and possibly endonuclease activity. Involved in maturation of rRNA and in some organisms also mRNA maturation and/or decay.</text>
</comment>
<dbReference type="AlphaFoldDB" id="A0A4S4C3M3"/>
<evidence type="ECO:0000256" key="16">
    <source>
        <dbReference type="PIRSR" id="PIRSR004803-3"/>
    </source>
</evidence>
<sequence>MGTKNNGLSIFALGGINEIGKNMYVVQYADEIIIIDCGAKFPDESLLGIDLIIPDLTYLVENKEKIKAMIVTHGHEDHIGGIPYFLKKLNVPIYATKFTLGLIELKLTEHKLLRETELKSIDDQSRIQFDEMSLSFFKTSHSIPDCLGIVFHTPEGNVVHTGDFKFDLTPVNNQYSDIHKMAEIGQQGVLLLLSESTNAERSGSTPTERRVGDHIDEAFMKAKRKVIISTFASNVNRVQQVVSAALKTNRKLALLGRSMVNVIDVAIKRGYLQVPEGMLIEPHQINALPPEQVAILCTGSQGEPLAALARLSTSSFRGVEILPEDTVILAASPIPGNERNVSRIIDNLFQLGAHVIYGSGSSTGMHVSGHGYQEDLKLMLTLMKPTYFIPIHGEFRMLHHHRQLAESVGVRKNHTFIINNGDVVDIENKEARQTRKIPSGNTYVDGIGVGDVGEIVLRDRKQLSEDGMIVIVLTISKSERKMISRPDTISRGFVYARDSEDLLRKVNHLVEKNVNDLLAEDIHQWNVLKQNIKKSLGQYLFEKTKRKPMILPIIIEV</sequence>
<dbReference type="EC" id="3.1.-.-" evidence="12 13"/>
<name>A0A4S4C3M3_9BACI</name>
<comment type="subunit">
    <text evidence="12">Homodimer, may be a subunit of the RNA degradosome.</text>
</comment>
<dbReference type="InterPro" id="IPR036866">
    <property type="entry name" value="RibonucZ/Hydroxyglut_hydro"/>
</dbReference>
<feature type="binding site" evidence="15">
    <location>
        <begin position="232"/>
        <end position="234"/>
    </location>
    <ligand>
        <name>substrate</name>
    </ligand>
</feature>
<dbReference type="Pfam" id="PF00753">
    <property type="entry name" value="Lactamase_B"/>
    <property type="match status" value="1"/>
</dbReference>
<evidence type="ECO:0000256" key="12">
    <source>
        <dbReference type="HAMAP-Rule" id="MF_01491"/>
    </source>
</evidence>
<dbReference type="HAMAP" id="MF_01491">
    <property type="entry name" value="RNase_J_bact"/>
    <property type="match status" value="1"/>
</dbReference>
<evidence type="ECO:0000256" key="1">
    <source>
        <dbReference type="ARBA" id="ARBA00004496"/>
    </source>
</evidence>
<dbReference type="Gene3D" id="3.40.50.10710">
    <property type="entry name" value="Metallo-hydrolase/oxidoreductase"/>
    <property type="match status" value="1"/>
</dbReference>
<dbReference type="InterPro" id="IPR030854">
    <property type="entry name" value="RNase_J_bac"/>
</dbReference>
<comment type="subunit">
    <text evidence="11">Unclear whether it forms homodimers or belongs to a larger complex. According to probably does not form homodimers, while shows homodimer formation. Both reports show RNase J1 and J2 interaction, probably as a heterotetramer shows it is a component of a possible RNA degradosome complex composed of rny, rnjA, rnjB, pnp, pfkA and eno, while finds no evidence of an RNA degradosome complex.</text>
</comment>
<dbReference type="SUPFAM" id="SSF56281">
    <property type="entry name" value="Metallo-hydrolase/oxidoreductase"/>
    <property type="match status" value="1"/>
</dbReference>
<dbReference type="GO" id="GO:0003723">
    <property type="term" value="F:RNA binding"/>
    <property type="evidence" value="ECO:0007669"/>
    <property type="project" value="UniProtKB-UniRule"/>
</dbReference>
<dbReference type="InterPro" id="IPR041636">
    <property type="entry name" value="RNase_J_C"/>
</dbReference>
<dbReference type="GO" id="GO:0004521">
    <property type="term" value="F:RNA endonuclease activity"/>
    <property type="evidence" value="ECO:0007669"/>
    <property type="project" value="UniProtKB-UniRule"/>
</dbReference>
<evidence type="ECO:0000256" key="13">
    <source>
        <dbReference type="PIRNR" id="PIRNR004803"/>
    </source>
</evidence>
<feature type="binding site" evidence="16">
    <location>
        <position position="141"/>
    </location>
    <ligand>
        <name>Zn(2+)</name>
        <dbReference type="ChEBI" id="CHEBI:29105"/>
        <label>1</label>
        <note>catalytic</note>
    </ligand>
</feature>
<keyword evidence="16" id="KW-0106">Calcium</keyword>
<keyword evidence="2 12" id="KW-0963">Cytoplasm</keyword>
<dbReference type="InterPro" id="IPR004613">
    <property type="entry name" value="RNase_J"/>
</dbReference>
<feature type="binding site" evidence="16">
    <location>
        <position position="48"/>
    </location>
    <ligand>
        <name>Ca(2+)</name>
        <dbReference type="ChEBI" id="CHEBI:29108"/>
    </ligand>
</feature>
<dbReference type="PANTHER" id="PTHR43694:SF4">
    <property type="entry name" value="RIBONUCLEASE J 2"/>
    <property type="match status" value="1"/>
</dbReference>
<dbReference type="InterPro" id="IPR001587">
    <property type="entry name" value="RNase_J_CS"/>
</dbReference>
<dbReference type="EMBL" id="SSNT01000002">
    <property type="protein sequence ID" value="THF82353.1"/>
    <property type="molecule type" value="Genomic_DNA"/>
</dbReference>
<keyword evidence="8 16" id="KW-0862">Zinc</keyword>
<evidence type="ECO:0000256" key="2">
    <source>
        <dbReference type="ARBA" id="ARBA00022490"/>
    </source>
</evidence>
<feature type="domain" description="Metallo-beta-lactamase" evidence="17">
    <location>
        <begin position="20"/>
        <end position="214"/>
    </location>
</feature>
<dbReference type="GO" id="GO:0006397">
    <property type="term" value="P:mRNA processing"/>
    <property type="evidence" value="ECO:0007669"/>
    <property type="project" value="UniProtKB-ARBA"/>
</dbReference>
<evidence type="ECO:0000256" key="3">
    <source>
        <dbReference type="ARBA" id="ARBA00022552"/>
    </source>
</evidence>
<dbReference type="FunFam" id="3.10.20.580:FF:000001">
    <property type="entry name" value="Ribonuclease J"/>
    <property type="match status" value="1"/>
</dbReference>